<dbReference type="EMBL" id="AXZF01000144">
    <property type="protein sequence ID" value="ERT66302.1"/>
    <property type="molecule type" value="Genomic_DNA"/>
</dbReference>
<comment type="caution">
    <text evidence="2">The sequence shown here is derived from an EMBL/GenBank/DDBJ whole genome shotgun (WGS) entry which is preliminary data.</text>
</comment>
<name>U7V3M2_9FUSO</name>
<feature type="compositionally biased region" description="Basic and acidic residues" evidence="1">
    <location>
        <begin position="41"/>
        <end position="53"/>
    </location>
</feature>
<keyword evidence="3" id="KW-1185">Reference proteome</keyword>
<dbReference type="HOGENOM" id="CLU_3059844_0_0_0"/>
<evidence type="ECO:0000313" key="3">
    <source>
        <dbReference type="Proteomes" id="UP000017081"/>
    </source>
</evidence>
<gene>
    <name evidence="2" type="ORF">HMPREF0202_02650</name>
</gene>
<protein>
    <submittedName>
        <fullName evidence="2">Uncharacterized protein</fullName>
    </submittedName>
</protein>
<evidence type="ECO:0000313" key="2">
    <source>
        <dbReference type="EMBL" id="ERT66302.1"/>
    </source>
</evidence>
<dbReference type="RefSeq" id="WP_023052178.1">
    <property type="nucleotide sequence ID" value="NZ_CP173065.2"/>
</dbReference>
<dbReference type="AlphaFoldDB" id="U7V3M2"/>
<reference evidence="2 3" key="1">
    <citation type="submission" date="2013-08" db="EMBL/GenBank/DDBJ databases">
        <authorList>
            <person name="Weinstock G."/>
            <person name="Sodergren E."/>
            <person name="Wylie T."/>
            <person name="Fulton L."/>
            <person name="Fulton R."/>
            <person name="Fronick C."/>
            <person name="O'Laughlin M."/>
            <person name="Godfrey J."/>
            <person name="Miner T."/>
            <person name="Herter B."/>
            <person name="Appelbaum E."/>
            <person name="Cordes M."/>
            <person name="Lek S."/>
            <person name="Wollam A."/>
            <person name="Pepin K.H."/>
            <person name="Palsikar V.B."/>
            <person name="Mitreva M."/>
            <person name="Wilson R.K."/>
        </authorList>
    </citation>
    <scope>NUCLEOTIDE SEQUENCE [LARGE SCALE GENOMIC DNA]</scope>
    <source>
        <strain evidence="2 3">ATCC BAA-474</strain>
    </source>
</reference>
<sequence>MSKCCNKPKVELPKTCVCSTEKKETPPAPDILDPNVEAEASEVRGEEDQEKND</sequence>
<accession>U7V3M2</accession>
<feature type="region of interest" description="Disordered" evidence="1">
    <location>
        <begin position="19"/>
        <end position="53"/>
    </location>
</feature>
<dbReference type="Proteomes" id="UP000017081">
    <property type="component" value="Unassembled WGS sequence"/>
</dbReference>
<proteinExistence type="predicted"/>
<organism evidence="2 3">
    <name type="scientific">Cetobacterium somerae ATCC BAA-474</name>
    <dbReference type="NCBI Taxonomy" id="1319815"/>
    <lineage>
        <taxon>Bacteria</taxon>
        <taxon>Fusobacteriati</taxon>
        <taxon>Fusobacteriota</taxon>
        <taxon>Fusobacteriia</taxon>
        <taxon>Fusobacteriales</taxon>
        <taxon>Fusobacteriaceae</taxon>
        <taxon>Cetobacterium</taxon>
    </lineage>
</organism>
<evidence type="ECO:0000256" key="1">
    <source>
        <dbReference type="SAM" id="MobiDB-lite"/>
    </source>
</evidence>